<feature type="domain" description="Mandelate racemase/muconate lactonizing enzyme C-terminal" evidence="4">
    <location>
        <begin position="211"/>
        <end position="319"/>
    </location>
</feature>
<dbReference type="PANTHER" id="PTHR13794:SF58">
    <property type="entry name" value="MITOCHONDRIAL ENOLASE SUPERFAMILY MEMBER 1"/>
    <property type="match status" value="1"/>
</dbReference>
<organism evidence="5 6">
    <name type="scientific">Sulfobacillus benefaciens</name>
    <dbReference type="NCBI Taxonomy" id="453960"/>
    <lineage>
        <taxon>Bacteria</taxon>
        <taxon>Bacillati</taxon>
        <taxon>Bacillota</taxon>
        <taxon>Clostridia</taxon>
        <taxon>Eubacteriales</taxon>
        <taxon>Clostridiales Family XVII. Incertae Sedis</taxon>
        <taxon>Sulfobacillus</taxon>
    </lineage>
</organism>
<dbReference type="GO" id="GO:0009063">
    <property type="term" value="P:amino acid catabolic process"/>
    <property type="evidence" value="ECO:0007669"/>
    <property type="project" value="InterPro"/>
</dbReference>
<evidence type="ECO:0000259" key="4">
    <source>
        <dbReference type="SMART" id="SM00922"/>
    </source>
</evidence>
<evidence type="ECO:0000256" key="1">
    <source>
        <dbReference type="ARBA" id="ARBA00001946"/>
    </source>
</evidence>
<keyword evidence="2" id="KW-0479">Metal-binding</keyword>
<dbReference type="SMART" id="SM00922">
    <property type="entry name" value="MR_MLE"/>
    <property type="match status" value="1"/>
</dbReference>
<dbReference type="InterPro" id="IPR018110">
    <property type="entry name" value="Mandel_Rmase/mucon_lact_enz_CS"/>
</dbReference>
<dbReference type="InterPro" id="IPR046945">
    <property type="entry name" value="RHMD-like"/>
</dbReference>
<dbReference type="PANTHER" id="PTHR13794">
    <property type="entry name" value="ENOLASE SUPERFAMILY, MANDELATE RACEMASE"/>
    <property type="match status" value="1"/>
</dbReference>
<dbReference type="Gene3D" id="3.20.20.120">
    <property type="entry name" value="Enolase-like C-terminal domain"/>
    <property type="match status" value="1"/>
</dbReference>
<dbReference type="InterPro" id="IPR013341">
    <property type="entry name" value="Mandelate_racemase_N_dom"/>
</dbReference>
<dbReference type="SUPFAM" id="SSF51604">
    <property type="entry name" value="Enolase C-terminal domain-like"/>
    <property type="match status" value="1"/>
</dbReference>
<accession>A0A2T2XDK8</accession>
<comment type="cofactor">
    <cofactor evidence="1">
        <name>Mg(2+)</name>
        <dbReference type="ChEBI" id="CHEBI:18420"/>
    </cofactor>
</comment>
<name>A0A2T2XDK8_9FIRM</name>
<dbReference type="Pfam" id="PF02746">
    <property type="entry name" value="MR_MLE_N"/>
    <property type="match status" value="1"/>
</dbReference>
<dbReference type="EMBL" id="PXYW01000036">
    <property type="protein sequence ID" value="PSR32570.1"/>
    <property type="molecule type" value="Genomic_DNA"/>
</dbReference>
<reference evidence="5 6" key="1">
    <citation type="journal article" date="2014" name="BMC Genomics">
        <title>Comparison of environmental and isolate Sulfobacillus genomes reveals diverse carbon, sulfur, nitrogen, and hydrogen metabolisms.</title>
        <authorList>
            <person name="Justice N.B."/>
            <person name="Norman A."/>
            <person name="Brown C.T."/>
            <person name="Singh A."/>
            <person name="Thomas B.C."/>
            <person name="Banfield J.F."/>
        </authorList>
    </citation>
    <scope>NUCLEOTIDE SEQUENCE [LARGE SCALE GENOMIC DNA]</scope>
    <source>
        <strain evidence="5">AMDSBA4</strain>
    </source>
</reference>
<dbReference type="InterPro" id="IPR036849">
    <property type="entry name" value="Enolase-like_C_sf"/>
</dbReference>
<dbReference type="Proteomes" id="UP000242972">
    <property type="component" value="Unassembled WGS sequence"/>
</dbReference>
<evidence type="ECO:0000313" key="5">
    <source>
        <dbReference type="EMBL" id="PSR32570.1"/>
    </source>
</evidence>
<dbReference type="SFLD" id="SFLDS00001">
    <property type="entry name" value="Enolase"/>
    <property type="match status" value="1"/>
</dbReference>
<evidence type="ECO:0000313" key="6">
    <source>
        <dbReference type="Proteomes" id="UP000242972"/>
    </source>
</evidence>
<protein>
    <submittedName>
        <fullName evidence="5">Mandelate racemase/muconate lactonizing enzyme family protein</fullName>
    </submittedName>
</protein>
<comment type="caution">
    <text evidence="5">The sequence shown here is derived from an EMBL/GenBank/DDBJ whole genome shotgun (WGS) entry which is preliminary data.</text>
</comment>
<dbReference type="CDD" id="cd03316">
    <property type="entry name" value="MR_like"/>
    <property type="match status" value="1"/>
</dbReference>
<evidence type="ECO:0000256" key="2">
    <source>
        <dbReference type="ARBA" id="ARBA00022723"/>
    </source>
</evidence>
<dbReference type="SFLD" id="SFLDG00179">
    <property type="entry name" value="mandelate_racemase"/>
    <property type="match status" value="1"/>
</dbReference>
<dbReference type="GO" id="GO:0000287">
    <property type="term" value="F:magnesium ion binding"/>
    <property type="evidence" value="ECO:0007669"/>
    <property type="project" value="TreeGrafter"/>
</dbReference>
<evidence type="ECO:0000256" key="3">
    <source>
        <dbReference type="ARBA" id="ARBA00022842"/>
    </source>
</evidence>
<dbReference type="AlphaFoldDB" id="A0A2T2XDK8"/>
<keyword evidence="3" id="KW-0460">Magnesium</keyword>
<dbReference type="Gene3D" id="3.30.390.10">
    <property type="entry name" value="Enolase-like, N-terminal domain"/>
    <property type="match status" value="1"/>
</dbReference>
<dbReference type="SUPFAM" id="SSF54826">
    <property type="entry name" value="Enolase N-terminal domain-like"/>
    <property type="match status" value="1"/>
</dbReference>
<dbReference type="Pfam" id="PF13378">
    <property type="entry name" value="MR_MLE_C"/>
    <property type="match status" value="1"/>
</dbReference>
<proteinExistence type="predicted"/>
<dbReference type="GO" id="GO:0016836">
    <property type="term" value="F:hydro-lyase activity"/>
    <property type="evidence" value="ECO:0007669"/>
    <property type="project" value="TreeGrafter"/>
</dbReference>
<dbReference type="PROSITE" id="PS00908">
    <property type="entry name" value="MR_MLE_1"/>
    <property type="match status" value="1"/>
</dbReference>
<dbReference type="InterPro" id="IPR013342">
    <property type="entry name" value="Mandelate_racemase_C"/>
</dbReference>
<dbReference type="InterPro" id="IPR029065">
    <property type="entry name" value="Enolase_C-like"/>
</dbReference>
<sequence>MGLGARWTRFRKSAHPGSRGELRMGLGMASNVIHYHNVINLQDRDHLRNNGSPLVTGGEHVKIVDIRTHILVDPDYQIGATSSAQDDFIVEIVTDEGVTGIGEVDLNPWIARACVEAPGTHTMGRGLRELLIGQDPLHIDDLWNRLYIGSAMNGRRGAGIHALGALDMALWDLKGKILGQPVYALLGGISQPEVHPYASLQPDVSSFEAYRDSMVQWAQEAQSLGFRAAKVECTLDGPYRHMGLHESMTRATEVLAAVRDSVGSDFTLMVDVQYAFANAQDCLAVIRDWVDFNLFFIETPLPSDDLPGYATLSASQTIPIAAGEWLATRYEFLDLMDQGRVSVVQPDLGRVGGLSEARRVAQLAADRQCRVVPHVWKTGISVAASHHFATATPNCVYIEFLPRNLCTSALRRELVQEEPSIHEGHLGLPQGPGLGVTLDRSALQHFEAFAARIH</sequence>
<gene>
    <name evidence="5" type="ORF">C7B46_13700</name>
</gene>
<dbReference type="GO" id="GO:0016052">
    <property type="term" value="P:carbohydrate catabolic process"/>
    <property type="evidence" value="ECO:0007669"/>
    <property type="project" value="TreeGrafter"/>
</dbReference>
<dbReference type="InterPro" id="IPR029017">
    <property type="entry name" value="Enolase-like_N"/>
</dbReference>